<sequence length="221" mass="25200">MHLQDDAGRRHILLFGRQNLQNTVLLAYIQGQLGMHSQLVHELVWPPACLPADGQTLLMFDTDGVRPERLAKVLDTVYEEDDDTSPAIALFNVPQRHAMESFVCWPRVCALFYRDSTQQQLIRGVEAVFKGELWLPRKLVNAHLERTRQRPRAFEPPPVSLTSRESEILHLVATGATNQAIAEILELSTHTVKTHLYNLFRKVGVKNRVQAINWAKEHLSV</sequence>
<dbReference type="Pfam" id="PF00196">
    <property type="entry name" value="GerE"/>
    <property type="match status" value="1"/>
</dbReference>
<dbReference type="Proteomes" id="UP001620597">
    <property type="component" value="Unassembled WGS sequence"/>
</dbReference>
<gene>
    <name evidence="5" type="ORF">WG929_10910</name>
</gene>
<evidence type="ECO:0000256" key="3">
    <source>
        <dbReference type="ARBA" id="ARBA00023163"/>
    </source>
</evidence>
<keyword evidence="3" id="KW-0804">Transcription</keyword>
<name>A0ABW8NJ26_9GAMM</name>
<evidence type="ECO:0000313" key="6">
    <source>
        <dbReference type="Proteomes" id="UP001620597"/>
    </source>
</evidence>
<evidence type="ECO:0000256" key="2">
    <source>
        <dbReference type="ARBA" id="ARBA00023125"/>
    </source>
</evidence>
<comment type="caution">
    <text evidence="5">The sequence shown here is derived from an EMBL/GenBank/DDBJ whole genome shotgun (WGS) entry which is preliminary data.</text>
</comment>
<protein>
    <submittedName>
        <fullName evidence="5">LuxR C-terminal-related transcriptional regulator</fullName>
    </submittedName>
</protein>
<dbReference type="Gene3D" id="1.10.10.10">
    <property type="entry name" value="Winged helix-like DNA-binding domain superfamily/Winged helix DNA-binding domain"/>
    <property type="match status" value="1"/>
</dbReference>
<keyword evidence="6" id="KW-1185">Reference proteome</keyword>
<dbReference type="PANTHER" id="PTHR44688:SF16">
    <property type="entry name" value="DNA-BINDING TRANSCRIPTIONAL ACTIVATOR DEVR_DOSR"/>
    <property type="match status" value="1"/>
</dbReference>
<dbReference type="CDD" id="cd06170">
    <property type="entry name" value="LuxR_C_like"/>
    <property type="match status" value="1"/>
</dbReference>
<dbReference type="InterPro" id="IPR000792">
    <property type="entry name" value="Tscrpt_reg_LuxR_C"/>
</dbReference>
<proteinExistence type="predicted"/>
<dbReference type="PROSITE" id="PS50043">
    <property type="entry name" value="HTH_LUXR_2"/>
    <property type="match status" value="1"/>
</dbReference>
<dbReference type="RefSeq" id="WP_416206045.1">
    <property type="nucleotide sequence ID" value="NZ_JBBKTX010000012.1"/>
</dbReference>
<feature type="domain" description="HTH luxR-type" evidence="4">
    <location>
        <begin position="157"/>
        <end position="219"/>
    </location>
</feature>
<dbReference type="SUPFAM" id="SSF46894">
    <property type="entry name" value="C-terminal effector domain of the bipartite response regulators"/>
    <property type="match status" value="1"/>
</dbReference>
<dbReference type="InterPro" id="IPR016032">
    <property type="entry name" value="Sig_transdc_resp-reg_C-effctor"/>
</dbReference>
<evidence type="ECO:0000313" key="5">
    <source>
        <dbReference type="EMBL" id="MFK4752919.1"/>
    </source>
</evidence>
<dbReference type="EMBL" id="JBBKTX010000012">
    <property type="protein sequence ID" value="MFK4752919.1"/>
    <property type="molecule type" value="Genomic_DNA"/>
</dbReference>
<keyword evidence="2" id="KW-0238">DNA-binding</keyword>
<accession>A0ABW8NJ26</accession>
<dbReference type="SMART" id="SM00421">
    <property type="entry name" value="HTH_LUXR"/>
    <property type="match status" value="1"/>
</dbReference>
<organism evidence="5 6">
    <name type="scientific">Oceanobacter antarcticus</name>
    <dbReference type="NCBI Taxonomy" id="3133425"/>
    <lineage>
        <taxon>Bacteria</taxon>
        <taxon>Pseudomonadati</taxon>
        <taxon>Pseudomonadota</taxon>
        <taxon>Gammaproteobacteria</taxon>
        <taxon>Oceanospirillales</taxon>
        <taxon>Oceanospirillaceae</taxon>
        <taxon>Oceanobacter</taxon>
    </lineage>
</organism>
<dbReference type="PANTHER" id="PTHR44688">
    <property type="entry name" value="DNA-BINDING TRANSCRIPTIONAL ACTIVATOR DEVR_DOSR"/>
    <property type="match status" value="1"/>
</dbReference>
<keyword evidence="1" id="KW-0805">Transcription regulation</keyword>
<dbReference type="PROSITE" id="PS00622">
    <property type="entry name" value="HTH_LUXR_1"/>
    <property type="match status" value="1"/>
</dbReference>
<evidence type="ECO:0000259" key="4">
    <source>
        <dbReference type="PROSITE" id="PS50043"/>
    </source>
</evidence>
<evidence type="ECO:0000256" key="1">
    <source>
        <dbReference type="ARBA" id="ARBA00023015"/>
    </source>
</evidence>
<reference evidence="5 6" key="1">
    <citation type="submission" date="2024-03" db="EMBL/GenBank/DDBJ databases">
        <title>High-quality draft genome sequence of Oceanobacter sp. wDCs-4.</title>
        <authorList>
            <person name="Dong C."/>
        </authorList>
    </citation>
    <scope>NUCLEOTIDE SEQUENCE [LARGE SCALE GENOMIC DNA]</scope>
    <source>
        <strain evidence="6">wDCs-4</strain>
    </source>
</reference>
<dbReference type="Gene3D" id="3.40.50.2300">
    <property type="match status" value="1"/>
</dbReference>
<dbReference type="PRINTS" id="PR00038">
    <property type="entry name" value="HTHLUXR"/>
</dbReference>
<dbReference type="InterPro" id="IPR036388">
    <property type="entry name" value="WH-like_DNA-bd_sf"/>
</dbReference>